<evidence type="ECO:0000313" key="1">
    <source>
        <dbReference type="EMBL" id="TCN46876.1"/>
    </source>
</evidence>
<proteinExistence type="predicted"/>
<dbReference type="AlphaFoldDB" id="A0A4R2CZY8"/>
<name>A0A4R2CZY8_SHIGR</name>
<evidence type="ECO:0008006" key="3">
    <source>
        <dbReference type="Google" id="ProtNLM"/>
    </source>
</evidence>
<reference evidence="1 2" key="1">
    <citation type="submission" date="2019-03" db="EMBL/GenBank/DDBJ databases">
        <title>Genomic Encyclopedia of Type Strains, Phase IV (KMG-IV): sequencing the most valuable type-strain genomes for metagenomic binning, comparative biology and taxonomic classification.</title>
        <authorList>
            <person name="Goeker M."/>
        </authorList>
    </citation>
    <scope>NUCLEOTIDE SEQUENCE [LARGE SCALE GENOMIC DNA]</scope>
    <source>
        <strain evidence="1 2">DSM 18401</strain>
    </source>
</reference>
<evidence type="ECO:0000313" key="2">
    <source>
        <dbReference type="Proteomes" id="UP000295351"/>
    </source>
</evidence>
<dbReference type="Proteomes" id="UP000295351">
    <property type="component" value="Unassembled WGS sequence"/>
</dbReference>
<comment type="caution">
    <text evidence="1">The sequence shown here is derived from an EMBL/GenBank/DDBJ whole genome shotgun (WGS) entry which is preliminary data.</text>
</comment>
<organism evidence="1 2">
    <name type="scientific">Shinella granuli</name>
    <dbReference type="NCBI Taxonomy" id="323621"/>
    <lineage>
        <taxon>Bacteria</taxon>
        <taxon>Pseudomonadati</taxon>
        <taxon>Pseudomonadota</taxon>
        <taxon>Alphaproteobacteria</taxon>
        <taxon>Hyphomicrobiales</taxon>
        <taxon>Rhizobiaceae</taxon>
        <taxon>Shinella</taxon>
    </lineage>
</organism>
<keyword evidence="2" id="KW-1185">Reference proteome</keyword>
<dbReference type="EMBL" id="SLVX01000003">
    <property type="protein sequence ID" value="TCN46876.1"/>
    <property type="molecule type" value="Genomic_DNA"/>
</dbReference>
<accession>A0A4R2CZY8</accession>
<sequence length="41" mass="4666">MAVYRAVKDNEIAYIKIGNRHYLTDEAVQEFLAKRTVPANG</sequence>
<gene>
    <name evidence="1" type="ORF">EV665_10344</name>
</gene>
<protein>
    <recommendedName>
        <fullName evidence="3">Excisionase family DNA binding protein</fullName>
    </recommendedName>
</protein>